<evidence type="ECO:0000313" key="1">
    <source>
        <dbReference type="EMBL" id="PRQ33140.1"/>
    </source>
</evidence>
<sequence>MGDGLCEERRWLVELRFTKIWCAANQFSSWLPRKRKAAERRRRKSVLAEKKTWVSLGAQSSFLGAERFDFYFFLLIMSPNFRFGSVCWELNVKNMDL</sequence>
<name>A0A2P6QG39_ROSCH</name>
<accession>A0A2P6QG39</accession>
<protein>
    <submittedName>
        <fullName evidence="1">Uncharacterized protein</fullName>
    </submittedName>
</protein>
<evidence type="ECO:0000313" key="2">
    <source>
        <dbReference type="Proteomes" id="UP000238479"/>
    </source>
</evidence>
<keyword evidence="2" id="KW-1185">Reference proteome</keyword>
<dbReference type="Gramene" id="PRQ33140">
    <property type="protein sequence ID" value="PRQ33140"/>
    <property type="gene ID" value="RchiOBHm_Chr5g0054211"/>
</dbReference>
<dbReference type="EMBL" id="PDCK01000043">
    <property type="protein sequence ID" value="PRQ33140.1"/>
    <property type="molecule type" value="Genomic_DNA"/>
</dbReference>
<dbReference type="AlphaFoldDB" id="A0A2P6QG39"/>
<comment type="caution">
    <text evidence="1">The sequence shown here is derived from an EMBL/GenBank/DDBJ whole genome shotgun (WGS) entry which is preliminary data.</text>
</comment>
<proteinExistence type="predicted"/>
<dbReference type="Proteomes" id="UP000238479">
    <property type="component" value="Chromosome 5"/>
</dbReference>
<organism evidence="1 2">
    <name type="scientific">Rosa chinensis</name>
    <name type="common">China rose</name>
    <dbReference type="NCBI Taxonomy" id="74649"/>
    <lineage>
        <taxon>Eukaryota</taxon>
        <taxon>Viridiplantae</taxon>
        <taxon>Streptophyta</taxon>
        <taxon>Embryophyta</taxon>
        <taxon>Tracheophyta</taxon>
        <taxon>Spermatophyta</taxon>
        <taxon>Magnoliopsida</taxon>
        <taxon>eudicotyledons</taxon>
        <taxon>Gunneridae</taxon>
        <taxon>Pentapetalae</taxon>
        <taxon>rosids</taxon>
        <taxon>fabids</taxon>
        <taxon>Rosales</taxon>
        <taxon>Rosaceae</taxon>
        <taxon>Rosoideae</taxon>
        <taxon>Rosoideae incertae sedis</taxon>
        <taxon>Rosa</taxon>
    </lineage>
</organism>
<reference evidence="1 2" key="1">
    <citation type="journal article" date="2018" name="Nat. Genet.">
        <title>The Rosa genome provides new insights in the design of modern roses.</title>
        <authorList>
            <person name="Bendahmane M."/>
        </authorList>
    </citation>
    <scope>NUCLEOTIDE SEQUENCE [LARGE SCALE GENOMIC DNA]</scope>
    <source>
        <strain evidence="2">cv. Old Blush</strain>
    </source>
</reference>
<gene>
    <name evidence="1" type="ORF">RchiOBHm_Chr5g0054211</name>
</gene>